<feature type="chain" id="PRO_5027115445" evidence="5">
    <location>
        <begin position="24"/>
        <end position="114"/>
    </location>
</feature>
<dbReference type="Pfam" id="PF09864">
    <property type="entry name" value="MliC"/>
    <property type="match status" value="1"/>
</dbReference>
<dbReference type="RefSeq" id="WP_173634029.1">
    <property type="nucleotide sequence ID" value="NZ_CP054212.1"/>
</dbReference>
<dbReference type="SUPFAM" id="SSF141488">
    <property type="entry name" value="YdhA-like"/>
    <property type="match status" value="1"/>
</dbReference>
<organism evidence="7 8">
    <name type="scientific">Paramixta manurensis</name>
    <dbReference type="NCBI Taxonomy" id="2740817"/>
    <lineage>
        <taxon>Bacteria</taxon>
        <taxon>Pseudomonadati</taxon>
        <taxon>Pseudomonadota</taxon>
        <taxon>Gammaproteobacteria</taxon>
        <taxon>Enterobacterales</taxon>
        <taxon>Erwiniaceae</taxon>
        <taxon>Paramixta</taxon>
    </lineage>
</organism>
<reference evidence="7 8" key="1">
    <citation type="submission" date="2020-06" db="EMBL/GenBank/DDBJ databases">
        <title>Genome sequence of Paramixta manurensis strain PD-1.</title>
        <authorList>
            <person name="Lee C.W."/>
            <person name="Kim J."/>
        </authorList>
    </citation>
    <scope>NUCLEOTIDE SEQUENCE [LARGE SCALE GENOMIC DNA]</scope>
    <source>
        <strain evidence="7 8">PD-1</strain>
    </source>
</reference>
<keyword evidence="2" id="KW-0472">Membrane</keyword>
<evidence type="ECO:0000256" key="3">
    <source>
        <dbReference type="ARBA" id="ARBA00023139"/>
    </source>
</evidence>
<feature type="domain" description="C-type lysozyme inhibitor" evidence="6">
    <location>
        <begin position="41"/>
        <end position="108"/>
    </location>
</feature>
<dbReference type="InterPro" id="IPR018660">
    <property type="entry name" value="MliC"/>
</dbReference>
<feature type="signal peptide" evidence="5">
    <location>
        <begin position="1"/>
        <end position="23"/>
    </location>
</feature>
<evidence type="ECO:0000313" key="8">
    <source>
        <dbReference type="Proteomes" id="UP000505325"/>
    </source>
</evidence>
<keyword evidence="8" id="KW-1185">Reference proteome</keyword>
<name>A0A6M8UF13_9GAMM</name>
<proteinExistence type="predicted"/>
<gene>
    <name evidence="7" type="ORF">PMPD1_2111</name>
</gene>
<evidence type="ECO:0000256" key="4">
    <source>
        <dbReference type="ARBA" id="ARBA00023288"/>
    </source>
</evidence>
<dbReference type="InterPro" id="IPR036328">
    <property type="entry name" value="MliC_sf"/>
</dbReference>
<dbReference type="KEGG" id="pmak:PMPD1_2111"/>
<evidence type="ECO:0000313" key="7">
    <source>
        <dbReference type="EMBL" id="QKJ87057.1"/>
    </source>
</evidence>
<dbReference type="Proteomes" id="UP000505325">
    <property type="component" value="Chromosome"/>
</dbReference>
<accession>A0A6M8UF13</accession>
<keyword evidence="3" id="KW-0564">Palmitate</keyword>
<sequence>MKYLPLAAMVAALTLSACQQRQAPTLTLPGQGPQQTSRLVYHCDDGTQLSVTYYNNDLNRLAVVAIPGQGEVVMANVIAASGAKYDGNAFEWWTKGNSGTFSRLMDDKHTECKI</sequence>
<evidence type="ECO:0000256" key="2">
    <source>
        <dbReference type="ARBA" id="ARBA00023136"/>
    </source>
</evidence>
<evidence type="ECO:0000259" key="6">
    <source>
        <dbReference type="Pfam" id="PF09864"/>
    </source>
</evidence>
<keyword evidence="4" id="KW-0449">Lipoprotein</keyword>
<evidence type="ECO:0000256" key="1">
    <source>
        <dbReference type="ARBA" id="ARBA00022729"/>
    </source>
</evidence>
<keyword evidence="1 5" id="KW-0732">Signal</keyword>
<dbReference type="PROSITE" id="PS51257">
    <property type="entry name" value="PROKAR_LIPOPROTEIN"/>
    <property type="match status" value="1"/>
</dbReference>
<dbReference type="AlphaFoldDB" id="A0A6M8UF13"/>
<protein>
    <submittedName>
        <fullName evidence="7">Lysozyme inhibitor</fullName>
    </submittedName>
</protein>
<dbReference type="EMBL" id="CP054212">
    <property type="protein sequence ID" value="QKJ87057.1"/>
    <property type="molecule type" value="Genomic_DNA"/>
</dbReference>
<dbReference type="Gene3D" id="2.40.128.200">
    <property type="match status" value="1"/>
</dbReference>
<evidence type="ECO:0000256" key="5">
    <source>
        <dbReference type="SAM" id="SignalP"/>
    </source>
</evidence>